<comment type="caution">
    <text evidence="2">The sequence shown here is derived from an EMBL/GenBank/DDBJ whole genome shotgun (WGS) entry which is preliminary data.</text>
</comment>
<protein>
    <submittedName>
        <fullName evidence="2">Uncharacterized protein</fullName>
    </submittedName>
</protein>
<dbReference type="InterPro" id="IPR015915">
    <property type="entry name" value="Kelch-typ_b-propeller"/>
</dbReference>
<evidence type="ECO:0000313" key="2">
    <source>
        <dbReference type="EMBL" id="VEL25725.1"/>
    </source>
</evidence>
<evidence type="ECO:0000313" key="3">
    <source>
        <dbReference type="Proteomes" id="UP000784294"/>
    </source>
</evidence>
<accession>A0A448X1L0</accession>
<dbReference type="OrthoDB" id="6271624at2759"/>
<gene>
    <name evidence="2" type="ORF">PXEA_LOCUS19165</name>
</gene>
<reference evidence="2" key="1">
    <citation type="submission" date="2018-11" db="EMBL/GenBank/DDBJ databases">
        <authorList>
            <consortium name="Pathogen Informatics"/>
        </authorList>
    </citation>
    <scope>NUCLEOTIDE SEQUENCE</scope>
</reference>
<dbReference type="Pfam" id="PF01344">
    <property type="entry name" value="Kelch_1"/>
    <property type="match status" value="1"/>
</dbReference>
<dbReference type="Proteomes" id="UP000784294">
    <property type="component" value="Unassembled WGS sequence"/>
</dbReference>
<keyword evidence="1" id="KW-0880">Kelch repeat</keyword>
<proteinExistence type="predicted"/>
<dbReference type="Gene3D" id="2.120.10.80">
    <property type="entry name" value="Kelch-type beta propeller"/>
    <property type="match status" value="1"/>
</dbReference>
<keyword evidence="3" id="KW-1185">Reference proteome</keyword>
<dbReference type="AlphaFoldDB" id="A0A448X1L0"/>
<dbReference type="InterPro" id="IPR006652">
    <property type="entry name" value="Kelch_1"/>
</dbReference>
<sequence length="196" mass="21992">MNGDLRATNCFLPSIFPKHFHELFSCTHFYPFIQPGELIYLFLEETSELWVLDLAKHSLRPLAPLCSSNVLHSGGSSISGTGCAGWSSTTSSGPTTNAAAVGLGQINEHTHHHHPHYQYQHHVYSYPHLLSHHAVGDCCQRREVEARVHAGVQWVGDRLYVVGGFAELVGADRRPTNPRNDIHFYDPIMNKWWVIG</sequence>
<dbReference type="EMBL" id="CAAALY010075865">
    <property type="protein sequence ID" value="VEL25725.1"/>
    <property type="molecule type" value="Genomic_DNA"/>
</dbReference>
<name>A0A448X1L0_9PLAT</name>
<organism evidence="2 3">
    <name type="scientific">Protopolystoma xenopodis</name>
    <dbReference type="NCBI Taxonomy" id="117903"/>
    <lineage>
        <taxon>Eukaryota</taxon>
        <taxon>Metazoa</taxon>
        <taxon>Spiralia</taxon>
        <taxon>Lophotrochozoa</taxon>
        <taxon>Platyhelminthes</taxon>
        <taxon>Monogenea</taxon>
        <taxon>Polyopisthocotylea</taxon>
        <taxon>Polystomatidea</taxon>
        <taxon>Polystomatidae</taxon>
        <taxon>Protopolystoma</taxon>
    </lineage>
</organism>
<dbReference type="SUPFAM" id="SSF117281">
    <property type="entry name" value="Kelch motif"/>
    <property type="match status" value="1"/>
</dbReference>
<evidence type="ECO:0000256" key="1">
    <source>
        <dbReference type="ARBA" id="ARBA00022441"/>
    </source>
</evidence>